<name>A0ACC6PGQ3_9BACL</name>
<comment type="caution">
    <text evidence="1">The sequence shown here is derived from an EMBL/GenBank/DDBJ whole genome shotgun (WGS) entry which is preliminary data.</text>
</comment>
<proteinExistence type="predicted"/>
<keyword evidence="2" id="KW-1185">Reference proteome</keyword>
<reference evidence="1" key="1">
    <citation type="submission" date="2024-03" db="EMBL/GenBank/DDBJ databases">
        <title>Whole genome sequecning of epiphytes from Marcgravia umbellata leaves.</title>
        <authorList>
            <person name="Kumar G."/>
            <person name="Savka M.A."/>
        </authorList>
    </citation>
    <scope>NUCLEOTIDE SEQUENCE</scope>
    <source>
        <strain evidence="1">RIT_BL5</strain>
    </source>
</reference>
<accession>A0ACC6PGQ3</accession>
<dbReference type="EMBL" id="JBBKAR010000049">
    <property type="protein sequence ID" value="MEJ8306088.1"/>
    <property type="molecule type" value="Genomic_DNA"/>
</dbReference>
<protein>
    <submittedName>
        <fullName evidence="1">Uncharacterized protein</fullName>
    </submittedName>
</protein>
<evidence type="ECO:0000313" key="2">
    <source>
        <dbReference type="Proteomes" id="UP001380953"/>
    </source>
</evidence>
<dbReference type="Proteomes" id="UP001380953">
    <property type="component" value="Unassembled WGS sequence"/>
</dbReference>
<sequence>MDPGTELYRVKGFAPENVVAVRADDQIGGYRLYASENVDGLPSEDFKTILRSEPQTVYLYAYNDIEPVRTVSGDEGAALVRLLTNTVYMPNTVSGAVQDPAYYHVVFDTNEPILYTFWLTDDGTDVMFRNDHKVKNEIREYIVPESESKSKP</sequence>
<organism evidence="1 2">
    <name type="scientific">Saccharibacillus sacchari</name>
    <dbReference type="NCBI Taxonomy" id="456493"/>
    <lineage>
        <taxon>Bacteria</taxon>
        <taxon>Bacillati</taxon>
        <taxon>Bacillota</taxon>
        <taxon>Bacilli</taxon>
        <taxon>Bacillales</taxon>
        <taxon>Paenibacillaceae</taxon>
        <taxon>Saccharibacillus</taxon>
    </lineage>
</organism>
<evidence type="ECO:0000313" key="1">
    <source>
        <dbReference type="EMBL" id="MEJ8306088.1"/>
    </source>
</evidence>
<gene>
    <name evidence="1" type="ORF">WKI47_19480</name>
</gene>